<feature type="compositionally biased region" description="Pro residues" evidence="2">
    <location>
        <begin position="384"/>
        <end position="394"/>
    </location>
</feature>
<accession>A0A7N4NTR2</accession>
<dbReference type="OrthoDB" id="9837956at2759"/>
<feature type="region of interest" description="Disordered" evidence="2">
    <location>
        <begin position="193"/>
        <end position="222"/>
    </location>
</feature>
<dbReference type="Ensembl" id="ENSSHAT00000033529.1">
    <property type="protein sequence ID" value="ENSSHAP00000028356.1"/>
    <property type="gene ID" value="ENSSHAG00000021140.1"/>
</dbReference>
<dbReference type="GeneTree" id="ENSGT00940000162319"/>
<dbReference type="PANTHER" id="PTHR22574">
    <property type="match status" value="1"/>
</dbReference>
<feature type="region of interest" description="Disordered" evidence="2">
    <location>
        <begin position="330"/>
        <end position="710"/>
    </location>
</feature>
<reference evidence="4" key="3">
    <citation type="submission" date="2025-09" db="UniProtKB">
        <authorList>
            <consortium name="Ensembl"/>
        </authorList>
    </citation>
    <scope>IDENTIFICATION</scope>
</reference>
<dbReference type="InterPro" id="IPR022168">
    <property type="entry name" value="GARIL-like_Rab2B-bd"/>
</dbReference>
<gene>
    <name evidence="4" type="primary">GARIN5B</name>
</gene>
<organism evidence="4 5">
    <name type="scientific">Sarcophilus harrisii</name>
    <name type="common">Tasmanian devil</name>
    <name type="synonym">Sarcophilus laniarius</name>
    <dbReference type="NCBI Taxonomy" id="9305"/>
    <lineage>
        <taxon>Eukaryota</taxon>
        <taxon>Metazoa</taxon>
        <taxon>Chordata</taxon>
        <taxon>Craniata</taxon>
        <taxon>Vertebrata</taxon>
        <taxon>Euteleostomi</taxon>
        <taxon>Mammalia</taxon>
        <taxon>Metatheria</taxon>
        <taxon>Dasyuromorphia</taxon>
        <taxon>Dasyuridae</taxon>
        <taxon>Sarcophilus</taxon>
    </lineage>
</organism>
<evidence type="ECO:0000313" key="4">
    <source>
        <dbReference type="Ensembl" id="ENSSHAP00000028356.1"/>
    </source>
</evidence>
<evidence type="ECO:0000256" key="2">
    <source>
        <dbReference type="SAM" id="MobiDB-lite"/>
    </source>
</evidence>
<name>A0A7N4NTR2_SARHA</name>
<dbReference type="GO" id="GO:0005634">
    <property type="term" value="C:nucleus"/>
    <property type="evidence" value="ECO:0007669"/>
    <property type="project" value="TreeGrafter"/>
</dbReference>
<dbReference type="PANTHER" id="PTHR22574:SF12">
    <property type="entry name" value="GOLGI-ASSOCIATED RAB2 INTERACTOR PROTEIN 5B"/>
    <property type="match status" value="1"/>
</dbReference>
<feature type="compositionally biased region" description="Polar residues" evidence="2">
    <location>
        <begin position="275"/>
        <end position="293"/>
    </location>
</feature>
<keyword evidence="5" id="KW-1185">Reference proteome</keyword>
<evidence type="ECO:0000259" key="3">
    <source>
        <dbReference type="Pfam" id="PF12480"/>
    </source>
</evidence>
<feature type="compositionally biased region" description="Polar residues" evidence="2">
    <location>
        <begin position="640"/>
        <end position="684"/>
    </location>
</feature>
<dbReference type="InParanoid" id="A0A7N4NTR2"/>
<feature type="compositionally biased region" description="Polar residues" evidence="2">
    <location>
        <begin position="194"/>
        <end position="206"/>
    </location>
</feature>
<proteinExistence type="inferred from homology"/>
<feature type="compositionally biased region" description="Polar residues" evidence="2">
    <location>
        <begin position="412"/>
        <end position="428"/>
    </location>
</feature>
<reference evidence="4 5" key="1">
    <citation type="journal article" date="2011" name="Proc. Natl. Acad. Sci. U.S.A.">
        <title>Genetic diversity and population structure of the endangered marsupial Sarcophilus harrisii (Tasmanian devil).</title>
        <authorList>
            <person name="Miller W."/>
            <person name="Hayes V.M."/>
            <person name="Ratan A."/>
            <person name="Petersen D.C."/>
            <person name="Wittekindt N.E."/>
            <person name="Miller J."/>
            <person name="Walenz B."/>
            <person name="Knight J."/>
            <person name="Qi J."/>
            <person name="Zhao F."/>
            <person name="Wang Q."/>
            <person name="Bedoya-Reina O.C."/>
            <person name="Katiyar N."/>
            <person name="Tomsho L.P."/>
            <person name="Kasson L.M."/>
            <person name="Hardie R.A."/>
            <person name="Woodbridge P."/>
            <person name="Tindall E.A."/>
            <person name="Bertelsen M.F."/>
            <person name="Dixon D."/>
            <person name="Pyecroft S."/>
            <person name="Helgen K.M."/>
            <person name="Lesk A.M."/>
            <person name="Pringle T.H."/>
            <person name="Patterson N."/>
            <person name="Zhang Y."/>
            <person name="Kreiss A."/>
            <person name="Woods G.M."/>
            <person name="Jones M.E."/>
            <person name="Schuster S.C."/>
        </authorList>
    </citation>
    <scope>NUCLEOTIDE SEQUENCE [LARGE SCALE GENOMIC DNA]</scope>
</reference>
<sequence>MGVASSLPGRLLPDLILLARPVGDQKHQGLELTRLLPTDLARLSVHHVASRRLKLRLASGRSFYLQLDAGPREGCFLFNRWRYLVYLLRRPRPAWGPQAHKDQALGQGCKLKNKTKMSQAAKAKMMSRAVGDSIPFMTQLESPGWKGEEKNSFYKHPTMDSSGTQVGEEGQSTITIWTLFSIISSILSRPKASKASTPMTSNSGHSSAEPCVVPHQTSSSWLGSRQPFKKIFYSSNSFNEYLYSSSQSQKDFRMAWKNEHPQRRANGLSKALPSNHVQHSQHGVPSKTPLTTESQRKRSSKLHLEQTVASTEPEEAAELNHEWLTQQEDKSLMASKKSSPRPTSSESAKMPHVSTKTSLYPYPETSPNHLIKASEPSPSHSPKTPQPFPSPPQPSSFTKVLQPSPSAKVPPEQSTKVSPPQVTRSLPKQSKKPSFHPTTKTSPDQFTKDSNAHPRKASTGQAGRSHSGHSLKSTAVSFTLYSPDSTSHSKEASPHPFTKVSPKHSKKSSFHLFGKASPQNSRKSSFHLFGKASPKHSKKSSFHMFTKASPKHSKKSSFHLFPKVSPKHSKKSSFHMFTKASLKHSKKSSFHLFPKVSPKHSKKSSFYMFTKASPKHSKKSSSFHPTTKVSPDQFTKDSNAHPQKASTGQVDRSPPSHSLKSTAVSLTLYSPDSPSHSKKTSSYPPSKILSDQSKKISKAPSNKASPRALS</sequence>
<dbReference type="Proteomes" id="UP000007648">
    <property type="component" value="Unassembled WGS sequence"/>
</dbReference>
<dbReference type="AlphaFoldDB" id="A0A7N4NTR2"/>
<evidence type="ECO:0000313" key="5">
    <source>
        <dbReference type="Proteomes" id="UP000007648"/>
    </source>
</evidence>
<feature type="compositionally biased region" description="Polar residues" evidence="2">
    <location>
        <begin position="336"/>
        <end position="347"/>
    </location>
</feature>
<evidence type="ECO:0000256" key="1">
    <source>
        <dbReference type="ARBA" id="ARBA00038379"/>
    </source>
</evidence>
<feature type="compositionally biased region" description="Polar residues" evidence="2">
    <location>
        <begin position="436"/>
        <end position="445"/>
    </location>
</feature>
<protein>
    <submittedName>
        <fullName evidence="4">Golgi associated RAB2 interactor family member 5B</fullName>
    </submittedName>
</protein>
<feature type="compositionally biased region" description="Polar residues" evidence="2">
    <location>
        <begin position="458"/>
        <end position="486"/>
    </location>
</feature>
<reference evidence="4" key="2">
    <citation type="submission" date="2025-08" db="UniProtKB">
        <authorList>
            <consortium name="Ensembl"/>
        </authorList>
    </citation>
    <scope>IDENTIFICATION</scope>
</reference>
<comment type="similarity">
    <text evidence="1">Belongs to the GARIN family.</text>
</comment>
<feature type="domain" description="Golgi associated RAB2 interactor protein-like Rab2B-binding" evidence="3">
    <location>
        <begin position="30"/>
        <end position="95"/>
    </location>
</feature>
<dbReference type="Pfam" id="PF12480">
    <property type="entry name" value="GARIL_Rab2_bd"/>
    <property type="match status" value="1"/>
</dbReference>
<feature type="region of interest" description="Disordered" evidence="2">
    <location>
        <begin position="274"/>
        <end position="318"/>
    </location>
</feature>